<dbReference type="SUPFAM" id="SSF50891">
    <property type="entry name" value="Cyclophilin-like"/>
    <property type="match status" value="1"/>
</dbReference>
<dbReference type="InterPro" id="IPR029000">
    <property type="entry name" value="Cyclophilin-like_dom_sf"/>
</dbReference>
<feature type="domain" description="PPIase cyclophilin-type" evidence="5">
    <location>
        <begin position="1"/>
        <end position="125"/>
    </location>
</feature>
<dbReference type="Gene3D" id="2.40.100.10">
    <property type="entry name" value="Cyclophilin-like"/>
    <property type="match status" value="1"/>
</dbReference>
<dbReference type="PANTHER" id="PTHR11071">
    <property type="entry name" value="PEPTIDYL-PROLYL CIS-TRANS ISOMERASE"/>
    <property type="match status" value="1"/>
</dbReference>
<dbReference type="OrthoDB" id="193499at2759"/>
<keyword evidence="2 4" id="KW-0697">Rotamase</keyword>
<dbReference type="PRINTS" id="PR00153">
    <property type="entry name" value="CSAPPISMRASE"/>
</dbReference>
<name>A0A6A4HND5_9AGAR</name>
<keyword evidence="3 4" id="KW-0413">Isomerase</keyword>
<evidence type="ECO:0000256" key="4">
    <source>
        <dbReference type="RuleBase" id="RU363019"/>
    </source>
</evidence>
<comment type="catalytic activity">
    <reaction evidence="1 4">
        <text>[protein]-peptidylproline (omega=180) = [protein]-peptidylproline (omega=0)</text>
        <dbReference type="Rhea" id="RHEA:16237"/>
        <dbReference type="Rhea" id="RHEA-COMP:10747"/>
        <dbReference type="Rhea" id="RHEA-COMP:10748"/>
        <dbReference type="ChEBI" id="CHEBI:83833"/>
        <dbReference type="ChEBI" id="CHEBI:83834"/>
        <dbReference type="EC" id="5.2.1.8"/>
    </reaction>
</comment>
<dbReference type="GO" id="GO:0016018">
    <property type="term" value="F:cyclosporin A binding"/>
    <property type="evidence" value="ECO:0007669"/>
    <property type="project" value="TreeGrafter"/>
</dbReference>
<dbReference type="Proteomes" id="UP000799118">
    <property type="component" value="Unassembled WGS sequence"/>
</dbReference>
<organism evidence="6 7">
    <name type="scientific">Gymnopus androsaceus JB14</name>
    <dbReference type="NCBI Taxonomy" id="1447944"/>
    <lineage>
        <taxon>Eukaryota</taxon>
        <taxon>Fungi</taxon>
        <taxon>Dikarya</taxon>
        <taxon>Basidiomycota</taxon>
        <taxon>Agaricomycotina</taxon>
        <taxon>Agaricomycetes</taxon>
        <taxon>Agaricomycetidae</taxon>
        <taxon>Agaricales</taxon>
        <taxon>Marasmiineae</taxon>
        <taxon>Omphalotaceae</taxon>
        <taxon>Gymnopus</taxon>
    </lineage>
</organism>
<dbReference type="EC" id="5.2.1.8" evidence="4"/>
<dbReference type="AlphaFoldDB" id="A0A6A4HND5"/>
<dbReference type="PANTHER" id="PTHR11071:SF561">
    <property type="entry name" value="PEPTIDYL-PROLYL CIS-TRANS ISOMERASE D-RELATED"/>
    <property type="match status" value="1"/>
</dbReference>
<evidence type="ECO:0000313" key="7">
    <source>
        <dbReference type="Proteomes" id="UP000799118"/>
    </source>
</evidence>
<dbReference type="PROSITE" id="PS50072">
    <property type="entry name" value="CSA_PPIASE_2"/>
    <property type="match status" value="1"/>
</dbReference>
<dbReference type="GO" id="GO:0005737">
    <property type="term" value="C:cytoplasm"/>
    <property type="evidence" value="ECO:0007669"/>
    <property type="project" value="TreeGrafter"/>
</dbReference>
<reference evidence="6" key="1">
    <citation type="journal article" date="2019" name="Environ. Microbiol.">
        <title>Fungal ecological strategies reflected in gene transcription - a case study of two litter decomposers.</title>
        <authorList>
            <person name="Barbi F."/>
            <person name="Kohler A."/>
            <person name="Barry K."/>
            <person name="Baskaran P."/>
            <person name="Daum C."/>
            <person name="Fauchery L."/>
            <person name="Ihrmark K."/>
            <person name="Kuo A."/>
            <person name="LaButti K."/>
            <person name="Lipzen A."/>
            <person name="Morin E."/>
            <person name="Grigoriev I.V."/>
            <person name="Henrissat B."/>
            <person name="Lindahl B."/>
            <person name="Martin F."/>
        </authorList>
    </citation>
    <scope>NUCLEOTIDE SEQUENCE</scope>
    <source>
        <strain evidence="6">JB14</strain>
    </source>
</reference>
<evidence type="ECO:0000313" key="6">
    <source>
        <dbReference type="EMBL" id="KAE9398527.1"/>
    </source>
</evidence>
<gene>
    <name evidence="6" type="ORF">BT96DRAFT_724858</name>
</gene>
<protein>
    <recommendedName>
        <fullName evidence="4">Peptidyl-prolyl cis-trans isomerase</fullName>
        <shortName evidence="4">PPIase</shortName>
        <ecNumber evidence="4">5.2.1.8</ecNumber>
    </recommendedName>
</protein>
<evidence type="ECO:0000256" key="2">
    <source>
        <dbReference type="ARBA" id="ARBA00023110"/>
    </source>
</evidence>
<sequence>MHRIVKDYIAQGGDITRGDGLGGESIYGGKFPSSPTALSVNPKFGSLAMANAGPNTGNTSQYFVVLSSAESQLARIRGKYDVFGEVVDGWQVLERLNQVGTADGDVLCDVWVEDLWSVLKSDSGVVCFTSKCERSCACSLMLLNITIHHAYPIKIVG</sequence>
<comment type="function">
    <text evidence="4">PPIases accelerate the folding of proteins. It catalyzes the cis-trans isomerization of proline imidic peptide bonds in oligopeptides.</text>
</comment>
<dbReference type="InterPro" id="IPR002130">
    <property type="entry name" value="Cyclophilin-type_PPIase_dom"/>
</dbReference>
<proteinExistence type="inferred from homology"/>
<keyword evidence="7" id="KW-1185">Reference proteome</keyword>
<dbReference type="GO" id="GO:0006457">
    <property type="term" value="P:protein folding"/>
    <property type="evidence" value="ECO:0007669"/>
    <property type="project" value="TreeGrafter"/>
</dbReference>
<accession>A0A6A4HND5</accession>
<evidence type="ECO:0000259" key="5">
    <source>
        <dbReference type="PROSITE" id="PS50072"/>
    </source>
</evidence>
<dbReference type="GO" id="GO:0003755">
    <property type="term" value="F:peptidyl-prolyl cis-trans isomerase activity"/>
    <property type="evidence" value="ECO:0007669"/>
    <property type="project" value="UniProtKB-UniRule"/>
</dbReference>
<dbReference type="Pfam" id="PF00160">
    <property type="entry name" value="Pro_isomerase"/>
    <property type="match status" value="1"/>
</dbReference>
<comment type="similarity">
    <text evidence="4">Belongs to the cyclophilin-type PPIase family.</text>
</comment>
<evidence type="ECO:0000256" key="1">
    <source>
        <dbReference type="ARBA" id="ARBA00000971"/>
    </source>
</evidence>
<dbReference type="EMBL" id="ML769481">
    <property type="protein sequence ID" value="KAE9398527.1"/>
    <property type="molecule type" value="Genomic_DNA"/>
</dbReference>
<evidence type="ECO:0000256" key="3">
    <source>
        <dbReference type="ARBA" id="ARBA00023235"/>
    </source>
</evidence>